<evidence type="ECO:0000256" key="1">
    <source>
        <dbReference type="SAM" id="Phobius"/>
    </source>
</evidence>
<keyword evidence="1" id="KW-1133">Transmembrane helix</keyword>
<dbReference type="RefSeq" id="WP_146287809.1">
    <property type="nucleotide sequence ID" value="NZ_BMLP01000007.1"/>
</dbReference>
<dbReference type="OrthoDB" id="7711263at2"/>
<protein>
    <recommendedName>
        <fullName evidence="4">Pilus assembly protein Flp/PilA</fullName>
    </recommendedName>
</protein>
<accession>A0A917YM68</accession>
<feature type="transmembrane region" description="Helical" evidence="1">
    <location>
        <begin position="21"/>
        <end position="40"/>
    </location>
</feature>
<organism evidence="2 3">
    <name type="scientific">Gemmobacter aquaticus</name>
    <dbReference type="NCBI Taxonomy" id="490185"/>
    <lineage>
        <taxon>Bacteria</taxon>
        <taxon>Pseudomonadati</taxon>
        <taxon>Pseudomonadota</taxon>
        <taxon>Alphaproteobacteria</taxon>
        <taxon>Rhodobacterales</taxon>
        <taxon>Paracoccaceae</taxon>
        <taxon>Gemmobacter</taxon>
    </lineage>
</organism>
<dbReference type="EMBL" id="BMLP01000007">
    <property type="protein sequence ID" value="GGO36730.1"/>
    <property type="molecule type" value="Genomic_DNA"/>
</dbReference>
<comment type="caution">
    <text evidence="2">The sequence shown here is derived from an EMBL/GenBank/DDBJ whole genome shotgun (WGS) entry which is preliminary data.</text>
</comment>
<evidence type="ECO:0000313" key="2">
    <source>
        <dbReference type="EMBL" id="GGO36730.1"/>
    </source>
</evidence>
<keyword evidence="1" id="KW-0472">Membrane</keyword>
<evidence type="ECO:0008006" key="4">
    <source>
        <dbReference type="Google" id="ProtNLM"/>
    </source>
</evidence>
<keyword evidence="1" id="KW-0812">Transmembrane</keyword>
<name>A0A917YM68_9RHOB</name>
<evidence type="ECO:0000313" key="3">
    <source>
        <dbReference type="Proteomes" id="UP000598196"/>
    </source>
</evidence>
<keyword evidence="3" id="KW-1185">Reference proteome</keyword>
<gene>
    <name evidence="2" type="ORF">GCM10010991_31180</name>
</gene>
<dbReference type="Proteomes" id="UP000598196">
    <property type="component" value="Unassembled WGS sequence"/>
</dbReference>
<dbReference type="AlphaFoldDB" id="A0A917YM68"/>
<sequence>MRTQLSQLLRRFARDDRGVTLVEYGIALILAIAVGTTALTNLGDEVEDQMGDAETLMADG</sequence>
<reference evidence="2 3" key="1">
    <citation type="journal article" date="2014" name="Int. J. Syst. Evol. Microbiol.">
        <title>Complete genome sequence of Corynebacterium casei LMG S-19264T (=DSM 44701T), isolated from a smear-ripened cheese.</title>
        <authorList>
            <consortium name="US DOE Joint Genome Institute (JGI-PGF)"/>
            <person name="Walter F."/>
            <person name="Albersmeier A."/>
            <person name="Kalinowski J."/>
            <person name="Ruckert C."/>
        </authorList>
    </citation>
    <scope>NUCLEOTIDE SEQUENCE [LARGE SCALE GENOMIC DNA]</scope>
    <source>
        <strain evidence="2 3">CGMCC 1.7029</strain>
    </source>
</reference>
<proteinExistence type="predicted"/>